<dbReference type="EMBL" id="JARKIF010000007">
    <property type="protein sequence ID" value="KAJ7634939.1"/>
    <property type="molecule type" value="Genomic_DNA"/>
</dbReference>
<feature type="region of interest" description="Disordered" evidence="1">
    <location>
        <begin position="82"/>
        <end position="110"/>
    </location>
</feature>
<reference evidence="2" key="1">
    <citation type="submission" date="2023-03" db="EMBL/GenBank/DDBJ databases">
        <title>Massive genome expansion in bonnet fungi (Mycena s.s.) driven by repeated elements and novel gene families across ecological guilds.</title>
        <authorList>
            <consortium name="Lawrence Berkeley National Laboratory"/>
            <person name="Harder C.B."/>
            <person name="Miyauchi S."/>
            <person name="Viragh M."/>
            <person name="Kuo A."/>
            <person name="Thoen E."/>
            <person name="Andreopoulos B."/>
            <person name="Lu D."/>
            <person name="Skrede I."/>
            <person name="Drula E."/>
            <person name="Henrissat B."/>
            <person name="Morin E."/>
            <person name="Kohler A."/>
            <person name="Barry K."/>
            <person name="LaButti K."/>
            <person name="Morin E."/>
            <person name="Salamov A."/>
            <person name="Lipzen A."/>
            <person name="Mereny Z."/>
            <person name="Hegedus B."/>
            <person name="Baldrian P."/>
            <person name="Stursova M."/>
            <person name="Weitz H."/>
            <person name="Taylor A."/>
            <person name="Grigoriev I.V."/>
            <person name="Nagy L.G."/>
            <person name="Martin F."/>
            <person name="Kauserud H."/>
        </authorList>
    </citation>
    <scope>NUCLEOTIDE SEQUENCE</scope>
    <source>
        <strain evidence="2">9284</strain>
    </source>
</reference>
<gene>
    <name evidence="2" type="ORF">FB45DRAFT_478110</name>
</gene>
<comment type="caution">
    <text evidence="2">The sequence shown here is derived from an EMBL/GenBank/DDBJ whole genome shotgun (WGS) entry which is preliminary data.</text>
</comment>
<feature type="compositionally biased region" description="Basic and acidic residues" evidence="1">
    <location>
        <begin position="85"/>
        <end position="108"/>
    </location>
</feature>
<evidence type="ECO:0000256" key="1">
    <source>
        <dbReference type="SAM" id="MobiDB-lite"/>
    </source>
</evidence>
<dbReference type="Proteomes" id="UP001221142">
    <property type="component" value="Unassembled WGS sequence"/>
</dbReference>
<protein>
    <submittedName>
        <fullName evidence="2">Uncharacterized protein</fullName>
    </submittedName>
</protein>
<sequence length="151" mass="15862">MFTTIFSSSAIPPANATTSRLRERCGFTLWISFAPAFPKIQPKGEIGPSHSNIPRRKRSSVVSISDLPVPVPVPAPAVLNGELLPMKDSEAEGSETRSGRGGLAKKDAAGVSGDDVFKPSSLYAAGSPSNTPWAPNSLCTLACPRLRAVCL</sequence>
<name>A0AAD7FNV2_9AGAR</name>
<accession>A0AAD7FNV2</accession>
<evidence type="ECO:0000313" key="3">
    <source>
        <dbReference type="Proteomes" id="UP001221142"/>
    </source>
</evidence>
<proteinExistence type="predicted"/>
<keyword evidence="3" id="KW-1185">Reference proteome</keyword>
<dbReference type="AlphaFoldDB" id="A0AAD7FNV2"/>
<organism evidence="2 3">
    <name type="scientific">Roridomyces roridus</name>
    <dbReference type="NCBI Taxonomy" id="1738132"/>
    <lineage>
        <taxon>Eukaryota</taxon>
        <taxon>Fungi</taxon>
        <taxon>Dikarya</taxon>
        <taxon>Basidiomycota</taxon>
        <taxon>Agaricomycotina</taxon>
        <taxon>Agaricomycetes</taxon>
        <taxon>Agaricomycetidae</taxon>
        <taxon>Agaricales</taxon>
        <taxon>Marasmiineae</taxon>
        <taxon>Mycenaceae</taxon>
        <taxon>Roridomyces</taxon>
    </lineage>
</organism>
<evidence type="ECO:0000313" key="2">
    <source>
        <dbReference type="EMBL" id="KAJ7634939.1"/>
    </source>
</evidence>